<organism evidence="7 8">
    <name type="scientific">Methylobacterium persicinum</name>
    <dbReference type="NCBI Taxonomy" id="374426"/>
    <lineage>
        <taxon>Bacteria</taxon>
        <taxon>Pseudomonadati</taxon>
        <taxon>Pseudomonadota</taxon>
        <taxon>Alphaproteobacteria</taxon>
        <taxon>Hyphomicrobiales</taxon>
        <taxon>Methylobacteriaceae</taxon>
        <taxon>Methylobacterium</taxon>
    </lineage>
</organism>
<comment type="cofactor">
    <cofactor evidence="1">
        <name>Mn(2+)</name>
        <dbReference type="ChEBI" id="CHEBI:29035"/>
    </cofactor>
</comment>
<dbReference type="SUPFAM" id="SSF55031">
    <property type="entry name" value="Bacterial exopeptidase dimerisation domain"/>
    <property type="match status" value="1"/>
</dbReference>
<accession>A0ABU0HMQ7</accession>
<dbReference type="PIRSF" id="PIRSF001235">
    <property type="entry name" value="Amidase_carbamoylase"/>
    <property type="match status" value="1"/>
</dbReference>
<keyword evidence="8" id="KW-1185">Reference proteome</keyword>
<evidence type="ECO:0000313" key="7">
    <source>
        <dbReference type="EMBL" id="MDQ0443113.1"/>
    </source>
</evidence>
<comment type="subunit">
    <text evidence="3">Homodimer.</text>
</comment>
<sequence>MSGADTVVDRLDRLARISAYPWKLTRRVFTPQHAEADALVLGWMEEAGLSVRRDPAGNLIGRLDGPIPGGPAIVIGGSVTTGEDAGPYGGTLGVVMGIAAVARVLREGPRLRHAVEVVAFAEDAANRFGPRLLGSKAVVGRFDPALLDLADDYDVTLRQALDAYGLDADKVETARRLPDEILAYLEVAAEAGPVLEQSASPVGIVPTMSEASMLRITLTGAVGSATTIPMADRRDALAGTAECILAAERIGASREGIMVTVVRIAVDPVPAFVVTGSVTFGVLIGSSDDAARRAVVPDLTAAFEGIAARRRLEITVEEGIDPDATRCDPGIVALFERAVAATGLPVARLAQGLSTNAFNMAVLGPIGLMLVRCRGAVGWGPAGVVDPADLAAGLDVLTSVVGTLAGGTDVPSPGGP</sequence>
<evidence type="ECO:0000256" key="1">
    <source>
        <dbReference type="ARBA" id="ARBA00001936"/>
    </source>
</evidence>
<dbReference type="Gene3D" id="3.30.70.360">
    <property type="match status" value="1"/>
</dbReference>
<reference evidence="7 8" key="1">
    <citation type="submission" date="2023-07" db="EMBL/GenBank/DDBJ databases">
        <title>Genomic Encyclopedia of Type Strains, Phase IV (KMG-IV): sequencing the most valuable type-strain genomes for metagenomic binning, comparative biology and taxonomic classification.</title>
        <authorList>
            <person name="Goeker M."/>
        </authorList>
    </citation>
    <scope>NUCLEOTIDE SEQUENCE [LARGE SCALE GENOMIC DNA]</scope>
    <source>
        <strain evidence="7 8">DSM 19562</strain>
    </source>
</reference>
<evidence type="ECO:0000256" key="2">
    <source>
        <dbReference type="ARBA" id="ARBA00006153"/>
    </source>
</evidence>
<dbReference type="SUPFAM" id="SSF53187">
    <property type="entry name" value="Zn-dependent exopeptidases"/>
    <property type="match status" value="1"/>
</dbReference>
<keyword evidence="5 7" id="KW-0378">Hydrolase</keyword>
<dbReference type="InterPro" id="IPR036264">
    <property type="entry name" value="Bact_exopeptidase_dim_dom"/>
</dbReference>
<gene>
    <name evidence="7" type="ORF">QO016_002611</name>
</gene>
<evidence type="ECO:0000256" key="5">
    <source>
        <dbReference type="ARBA" id="ARBA00022801"/>
    </source>
</evidence>
<evidence type="ECO:0000313" key="8">
    <source>
        <dbReference type="Proteomes" id="UP001236369"/>
    </source>
</evidence>
<proteinExistence type="inferred from homology"/>
<dbReference type="RefSeq" id="WP_238249150.1">
    <property type="nucleotide sequence ID" value="NZ_BPQX01000026.1"/>
</dbReference>
<dbReference type="Gene3D" id="3.40.630.10">
    <property type="entry name" value="Zn peptidases"/>
    <property type="match status" value="1"/>
</dbReference>
<dbReference type="PANTHER" id="PTHR32494">
    <property type="entry name" value="ALLANTOATE DEIMINASE-RELATED"/>
    <property type="match status" value="1"/>
</dbReference>
<protein>
    <submittedName>
        <fullName evidence="7">Allantoate deiminase</fullName>
        <ecNumber evidence="7">3.5.3.9</ecNumber>
    </submittedName>
</protein>
<dbReference type="GO" id="GO:0047652">
    <property type="term" value="F:allantoate deiminase activity"/>
    <property type="evidence" value="ECO:0007669"/>
    <property type="project" value="UniProtKB-EC"/>
</dbReference>
<comment type="caution">
    <text evidence="7">The sequence shown here is derived from an EMBL/GenBank/DDBJ whole genome shotgun (WGS) entry which is preliminary data.</text>
</comment>
<keyword evidence="4" id="KW-0479">Metal-binding</keyword>
<dbReference type="PANTHER" id="PTHR32494:SF19">
    <property type="entry name" value="ALLANTOATE DEIMINASE-RELATED"/>
    <property type="match status" value="1"/>
</dbReference>
<evidence type="ECO:0000256" key="6">
    <source>
        <dbReference type="ARBA" id="ARBA00023211"/>
    </source>
</evidence>
<dbReference type="Proteomes" id="UP001236369">
    <property type="component" value="Unassembled WGS sequence"/>
</dbReference>
<keyword evidence="6" id="KW-0464">Manganese</keyword>
<dbReference type="Pfam" id="PF01546">
    <property type="entry name" value="Peptidase_M20"/>
    <property type="match status" value="1"/>
</dbReference>
<name>A0ABU0HMQ7_9HYPH</name>
<dbReference type="InterPro" id="IPR010158">
    <property type="entry name" value="Amidase_Cbmase"/>
</dbReference>
<evidence type="ECO:0000256" key="4">
    <source>
        <dbReference type="ARBA" id="ARBA00022723"/>
    </source>
</evidence>
<dbReference type="NCBIfam" id="TIGR01879">
    <property type="entry name" value="hydantase"/>
    <property type="match status" value="1"/>
</dbReference>
<dbReference type="InterPro" id="IPR002933">
    <property type="entry name" value="Peptidase_M20"/>
</dbReference>
<dbReference type="EC" id="3.5.3.9" evidence="7"/>
<evidence type="ECO:0000256" key="3">
    <source>
        <dbReference type="ARBA" id="ARBA00011738"/>
    </source>
</evidence>
<dbReference type="EMBL" id="JAUSVV010000005">
    <property type="protein sequence ID" value="MDQ0443113.1"/>
    <property type="molecule type" value="Genomic_DNA"/>
</dbReference>
<comment type="similarity">
    <text evidence="2">Belongs to the peptidase M20 family.</text>
</comment>